<evidence type="ECO:0000313" key="6">
    <source>
        <dbReference type="EMBL" id="KAJ6225509.1"/>
    </source>
</evidence>
<dbReference type="InterPro" id="IPR020845">
    <property type="entry name" value="AMP-binding_CS"/>
</dbReference>
<evidence type="ECO:0000256" key="4">
    <source>
        <dbReference type="SAM" id="Phobius"/>
    </source>
</evidence>
<name>A0A9Q0MGR4_BLOTA</name>
<dbReference type="SUPFAM" id="SSF56801">
    <property type="entry name" value="Acetyl-CoA synthetase-like"/>
    <property type="match status" value="1"/>
</dbReference>
<accession>A0A9Q0MGR4</accession>
<dbReference type="AlphaFoldDB" id="A0A9Q0MGR4"/>
<dbReference type="PANTHER" id="PTHR43272">
    <property type="entry name" value="LONG-CHAIN-FATTY-ACID--COA LIGASE"/>
    <property type="match status" value="1"/>
</dbReference>
<dbReference type="PROSITE" id="PS00455">
    <property type="entry name" value="AMP_BINDING"/>
    <property type="match status" value="1"/>
</dbReference>
<reference evidence="6" key="1">
    <citation type="submission" date="2022-12" db="EMBL/GenBank/DDBJ databases">
        <title>Genome assemblies of Blomia tropicalis.</title>
        <authorList>
            <person name="Cui Y."/>
        </authorList>
    </citation>
    <scope>NUCLEOTIDE SEQUENCE</scope>
    <source>
        <tissue evidence="6">Adult mites</tissue>
    </source>
</reference>
<dbReference type="EMBL" id="JAPWDV010000001">
    <property type="protein sequence ID" value="KAJ6225509.1"/>
    <property type="molecule type" value="Genomic_DNA"/>
</dbReference>
<keyword evidence="4" id="KW-1133">Transmembrane helix</keyword>
<gene>
    <name evidence="6" type="ORF">RDWZM_004054</name>
</gene>
<keyword evidence="7" id="KW-1185">Reference proteome</keyword>
<dbReference type="OMA" id="SHVYGLM"/>
<proteinExistence type="predicted"/>
<evidence type="ECO:0000313" key="7">
    <source>
        <dbReference type="Proteomes" id="UP001142055"/>
    </source>
</evidence>
<protein>
    <recommendedName>
        <fullName evidence="3">long-chain-fatty-acid--CoA ligase</fullName>
        <ecNumber evidence="3">6.2.1.3</ecNumber>
    </recommendedName>
</protein>
<dbReference type="GO" id="GO:0016020">
    <property type="term" value="C:membrane"/>
    <property type="evidence" value="ECO:0007669"/>
    <property type="project" value="TreeGrafter"/>
</dbReference>
<feature type="transmembrane region" description="Helical" evidence="4">
    <location>
        <begin position="59"/>
        <end position="77"/>
    </location>
</feature>
<organism evidence="6 7">
    <name type="scientific">Blomia tropicalis</name>
    <name type="common">Mite</name>
    <dbReference type="NCBI Taxonomy" id="40697"/>
    <lineage>
        <taxon>Eukaryota</taxon>
        <taxon>Metazoa</taxon>
        <taxon>Ecdysozoa</taxon>
        <taxon>Arthropoda</taxon>
        <taxon>Chelicerata</taxon>
        <taxon>Arachnida</taxon>
        <taxon>Acari</taxon>
        <taxon>Acariformes</taxon>
        <taxon>Sarcoptiformes</taxon>
        <taxon>Astigmata</taxon>
        <taxon>Glycyphagoidea</taxon>
        <taxon>Echimyopodidae</taxon>
        <taxon>Blomia</taxon>
    </lineage>
</organism>
<keyword evidence="2" id="KW-0443">Lipid metabolism</keyword>
<dbReference type="EC" id="6.2.1.3" evidence="3"/>
<evidence type="ECO:0000256" key="3">
    <source>
        <dbReference type="ARBA" id="ARBA00026121"/>
    </source>
</evidence>
<dbReference type="GO" id="GO:0004467">
    <property type="term" value="F:long-chain fatty acid-CoA ligase activity"/>
    <property type="evidence" value="ECO:0007669"/>
    <property type="project" value="UniProtKB-EC"/>
</dbReference>
<keyword evidence="2" id="KW-0276">Fatty acid metabolism</keyword>
<dbReference type="PANTHER" id="PTHR43272:SF107">
    <property type="entry name" value="LONG-CHAIN-FATTY-ACID--COA LIGASE 5"/>
    <property type="match status" value="1"/>
</dbReference>
<keyword evidence="4" id="KW-0472">Membrane</keyword>
<dbReference type="GO" id="GO:0005783">
    <property type="term" value="C:endoplasmic reticulum"/>
    <property type="evidence" value="ECO:0007669"/>
    <property type="project" value="TreeGrafter"/>
</dbReference>
<dbReference type="Gene3D" id="3.40.50.12780">
    <property type="entry name" value="N-terminal domain of ligase-like"/>
    <property type="match status" value="1"/>
</dbReference>
<dbReference type="Proteomes" id="UP001142055">
    <property type="component" value="Chromosome 1"/>
</dbReference>
<evidence type="ECO:0000256" key="2">
    <source>
        <dbReference type="ARBA" id="ARBA00022832"/>
    </source>
</evidence>
<evidence type="ECO:0000256" key="1">
    <source>
        <dbReference type="ARBA" id="ARBA00022598"/>
    </source>
</evidence>
<feature type="domain" description="AMP-dependent synthetase/ligase" evidence="5">
    <location>
        <begin position="169"/>
        <end position="570"/>
    </location>
</feature>
<dbReference type="InterPro" id="IPR000873">
    <property type="entry name" value="AMP-dep_synth/lig_dom"/>
</dbReference>
<dbReference type="InterPro" id="IPR042099">
    <property type="entry name" value="ANL_N_sf"/>
</dbReference>
<keyword evidence="1" id="KW-0436">Ligase</keyword>
<dbReference type="Pfam" id="PF00501">
    <property type="entry name" value="AMP-binding"/>
    <property type="match status" value="1"/>
</dbReference>
<evidence type="ECO:0000259" key="5">
    <source>
        <dbReference type="Pfam" id="PF00501"/>
    </source>
</evidence>
<keyword evidence="4" id="KW-0812">Transmembrane</keyword>
<comment type="caution">
    <text evidence="6">The sequence shown here is derived from an EMBL/GenBank/DDBJ whole genome shotgun (WGS) entry which is preliminary data.</text>
</comment>
<sequence length="782" mass="88252">MHRQWSVIECSTTIQKDEDISQNVQLPKVPGTDQFTSFGVFGLMFNAQWSNHARTSSLVRHWIVFTVFIIGSTYILMKLIKMFKRKLVLSGGKVRVIGRGINLCQQSYQYKDNPVERMSLLALKTKTLITHQHEDVFTMYDVLRRGQRFTDKYDKKCLGRFNPKTQLVDWLTYDQVLTRSKHFSDGLLQLGLKPSNESCMGIYSINRPEYVISEYGCYNHSIVVIPIYDTLGANVASFIANQAEMTCITCDKTSRIDQIIEQASQFTTLKHIILMDSEQITDQLRNKVSTCGFQLHTMQEVEMMGQKNPQPDHAPSVNDLAIICYTSGTTSEPKGVMLTHENVIASVSNISIHLMEQQATNNDVMISILPLAHMFQRIGEASIFCEGGKTVYYSGDIQQLATEIKLIQPTMLLAVPRLLNRIHDAIYNKVRGNIIKKYLLRLAYQSKRRDLERRIIRTDTIWDMLVFNKVRASLGGRVRLICVGSAPLSHNVLDFLRCALGCVISEGYGQTECVGPCTATLMGEYTTGHIGPPMASFIVKLVDFADMGYYAADRKGEILVKGPVVFKGYYKMPEKTAETLDSDGWLRTGDIGEWTDNGTLKLIDRKKNIFKLSQGEYIAPEKIENTLINSRYVMQIFVYGESLKSSLVAIVIPNTPYIGTLTNVKFRQLELNSKTGLNHPTLKEAIIDDFKRIGKRTGLKSFELPKNIYRSSIAIMRKAAIIVDGFLIKTSADNRRKPKDTQHLGVDWNKHASKQSNYPSESHNKIMALVGPRGDDDGGGAH</sequence>